<sequence length="132" mass="14959">MSTYVPPGWPAQVHPPGTERFEDTAMTWLLELVPPEYRRYGVLRRYPIALARMARHHVNASVEAAREGFRSARVELAEAVPPHGIEAVLETYRREGGRLVALASAIELVESALRSQELPDDPEYRRPFTPKL</sequence>
<protein>
    <submittedName>
        <fullName evidence="1">Uncharacterized protein</fullName>
    </submittedName>
</protein>
<proteinExistence type="predicted"/>
<comment type="caution">
    <text evidence="1">The sequence shown here is derived from an EMBL/GenBank/DDBJ whole genome shotgun (WGS) entry which is preliminary data.</text>
</comment>
<accession>A0A6H9YIR7</accession>
<dbReference type="AlphaFoldDB" id="A0A6H9YIR7"/>
<dbReference type="EMBL" id="WBMT01000011">
    <property type="protein sequence ID" value="KAB2346564.1"/>
    <property type="molecule type" value="Genomic_DNA"/>
</dbReference>
<evidence type="ECO:0000313" key="1">
    <source>
        <dbReference type="EMBL" id="KAB2346564.1"/>
    </source>
</evidence>
<organism evidence="1 2">
    <name type="scientific">Actinomadura rudentiformis</name>
    <dbReference type="NCBI Taxonomy" id="359158"/>
    <lineage>
        <taxon>Bacteria</taxon>
        <taxon>Bacillati</taxon>
        <taxon>Actinomycetota</taxon>
        <taxon>Actinomycetes</taxon>
        <taxon>Streptosporangiales</taxon>
        <taxon>Thermomonosporaceae</taxon>
        <taxon>Actinomadura</taxon>
    </lineage>
</organism>
<dbReference type="Proteomes" id="UP000468735">
    <property type="component" value="Unassembled WGS sequence"/>
</dbReference>
<keyword evidence="2" id="KW-1185">Reference proteome</keyword>
<gene>
    <name evidence="1" type="ORF">F8566_24270</name>
</gene>
<dbReference type="OrthoDB" id="4244911at2"/>
<reference evidence="1 2" key="1">
    <citation type="submission" date="2019-09" db="EMBL/GenBank/DDBJ databases">
        <title>Actinomadura physcomitrii sp. nov., a novel actinomycete isolated from moss [Physcomitrium sphaericum (Ludw) Fuernr].</title>
        <authorList>
            <person name="Zhuang X."/>
            <person name="Liu C."/>
        </authorList>
    </citation>
    <scope>NUCLEOTIDE SEQUENCE [LARGE SCALE GENOMIC DNA]</scope>
    <source>
        <strain evidence="1 2">HMC1</strain>
    </source>
</reference>
<name>A0A6H9YIR7_9ACTN</name>
<evidence type="ECO:0000313" key="2">
    <source>
        <dbReference type="Proteomes" id="UP000468735"/>
    </source>
</evidence>
<dbReference type="RefSeq" id="WP_151563652.1">
    <property type="nucleotide sequence ID" value="NZ_WBMT01000011.1"/>
</dbReference>